<keyword evidence="2" id="KW-0812">Transmembrane</keyword>
<name>A0A5C6U6U4_9SPHN</name>
<comment type="caution">
    <text evidence="4">The sequence shown here is derived from an EMBL/GenBank/DDBJ whole genome shotgun (WGS) entry which is preliminary data.</text>
</comment>
<protein>
    <submittedName>
        <fullName evidence="4">SPOR domain-containing protein</fullName>
    </submittedName>
</protein>
<dbReference type="InterPro" id="IPR007730">
    <property type="entry name" value="SPOR-like_dom"/>
</dbReference>
<evidence type="ECO:0000313" key="5">
    <source>
        <dbReference type="Proteomes" id="UP000321129"/>
    </source>
</evidence>
<feature type="transmembrane region" description="Helical" evidence="2">
    <location>
        <begin position="36"/>
        <end position="57"/>
    </location>
</feature>
<feature type="region of interest" description="Disordered" evidence="1">
    <location>
        <begin position="123"/>
        <end position="147"/>
    </location>
</feature>
<keyword evidence="2" id="KW-1133">Transmembrane helix</keyword>
<dbReference type="SUPFAM" id="SSF110997">
    <property type="entry name" value="Sporulation related repeat"/>
    <property type="match status" value="1"/>
</dbReference>
<gene>
    <name evidence="4" type="ORF">FSZ31_06960</name>
</gene>
<proteinExistence type="predicted"/>
<dbReference type="RefSeq" id="WP_147122666.1">
    <property type="nucleotide sequence ID" value="NZ_VOPY01000002.1"/>
</dbReference>
<feature type="region of interest" description="Disordered" evidence="1">
    <location>
        <begin position="84"/>
        <end position="111"/>
    </location>
</feature>
<evidence type="ECO:0000313" key="4">
    <source>
        <dbReference type="EMBL" id="TXC68713.1"/>
    </source>
</evidence>
<dbReference type="Proteomes" id="UP000321129">
    <property type="component" value="Unassembled WGS sequence"/>
</dbReference>
<accession>A0A5C6U6U4</accession>
<feature type="domain" description="SPOR" evidence="3">
    <location>
        <begin position="149"/>
        <end position="230"/>
    </location>
</feature>
<dbReference type="InterPro" id="IPR036680">
    <property type="entry name" value="SPOR-like_sf"/>
</dbReference>
<reference evidence="4 5" key="1">
    <citation type="submission" date="2019-08" db="EMBL/GenBank/DDBJ databases">
        <title>Sphingorhabdus soil sp. nov., isolated from arctic soil.</title>
        <authorList>
            <person name="Liu Y."/>
        </authorList>
    </citation>
    <scope>NUCLEOTIDE SEQUENCE [LARGE SCALE GENOMIC DNA]</scope>
    <source>
        <strain evidence="4 5">D-2Q-5-6</strain>
    </source>
</reference>
<dbReference type="AlphaFoldDB" id="A0A5C6U6U4"/>
<feature type="region of interest" description="Disordered" evidence="1">
    <location>
        <begin position="1"/>
        <end position="27"/>
    </location>
</feature>
<dbReference type="Pfam" id="PF05036">
    <property type="entry name" value="SPOR"/>
    <property type="match status" value="1"/>
</dbReference>
<organism evidence="4 5">
    <name type="scientific">Flavisphingopyxis soli</name>
    <dbReference type="NCBI Taxonomy" id="2601267"/>
    <lineage>
        <taxon>Bacteria</taxon>
        <taxon>Pseudomonadati</taxon>
        <taxon>Pseudomonadota</taxon>
        <taxon>Alphaproteobacteria</taxon>
        <taxon>Sphingomonadales</taxon>
        <taxon>Sphingopyxidaceae</taxon>
        <taxon>Flavisphingopyxis</taxon>
    </lineage>
</organism>
<dbReference type="PROSITE" id="PS51724">
    <property type="entry name" value="SPOR"/>
    <property type="match status" value="1"/>
</dbReference>
<sequence>MDDERSGLDLEQDDSLPWLEPVDDYDSEPGSSPVKLALVVIAGLAVIALAVFAVFWVQSNPRGGEGELIVAEQDDYKVPASNTEARTFEGEGDTSYAASEGNEPDGKIDQSLAPEAPAIGAAANNAPAKTATPTTTPAKPVEEATASAPVATGSVTLQLGAFASRKGADTAWTSLTKRIPALTGYAPAISSASVGGGTVYRLRTTAKSKTAAARLCEAVRAKGENCLVVG</sequence>
<dbReference type="GO" id="GO:0042834">
    <property type="term" value="F:peptidoglycan binding"/>
    <property type="evidence" value="ECO:0007669"/>
    <property type="project" value="InterPro"/>
</dbReference>
<evidence type="ECO:0000256" key="2">
    <source>
        <dbReference type="SAM" id="Phobius"/>
    </source>
</evidence>
<feature type="compositionally biased region" description="Low complexity" evidence="1">
    <location>
        <begin position="123"/>
        <end position="146"/>
    </location>
</feature>
<keyword evidence="2" id="KW-0472">Membrane</keyword>
<evidence type="ECO:0000256" key="1">
    <source>
        <dbReference type="SAM" id="MobiDB-lite"/>
    </source>
</evidence>
<evidence type="ECO:0000259" key="3">
    <source>
        <dbReference type="PROSITE" id="PS51724"/>
    </source>
</evidence>
<dbReference type="OrthoDB" id="7390714at2"/>
<dbReference type="EMBL" id="VOPY01000002">
    <property type="protein sequence ID" value="TXC68713.1"/>
    <property type="molecule type" value="Genomic_DNA"/>
</dbReference>
<dbReference type="Gene3D" id="3.30.70.1070">
    <property type="entry name" value="Sporulation related repeat"/>
    <property type="match status" value="1"/>
</dbReference>
<keyword evidence="5" id="KW-1185">Reference proteome</keyword>